<proteinExistence type="predicted"/>
<sequence>MRGTLKSVNDLHYLSGLLHAGSKDGTNAAKVKIRDVATLHDCVEVLQDSSDLIHSGLEVLLDSNQMLSNAHLLDIQTWMSNYVCEFSKLLNGSSYNHER</sequence>
<evidence type="ECO:0000313" key="2">
    <source>
        <dbReference type="Proteomes" id="UP001162992"/>
    </source>
</evidence>
<reference evidence="2" key="1">
    <citation type="journal article" date="2024" name="Proc. Natl. Acad. Sci. U.S.A.">
        <title>Extraordinary preservation of gene collinearity over three hundred million years revealed in homosporous lycophytes.</title>
        <authorList>
            <person name="Li C."/>
            <person name="Wickell D."/>
            <person name="Kuo L.Y."/>
            <person name="Chen X."/>
            <person name="Nie B."/>
            <person name="Liao X."/>
            <person name="Peng D."/>
            <person name="Ji J."/>
            <person name="Jenkins J."/>
            <person name="Williams M."/>
            <person name="Shu S."/>
            <person name="Plott C."/>
            <person name="Barry K."/>
            <person name="Rajasekar S."/>
            <person name="Grimwood J."/>
            <person name="Han X."/>
            <person name="Sun S."/>
            <person name="Hou Z."/>
            <person name="He W."/>
            <person name="Dai G."/>
            <person name="Sun C."/>
            <person name="Schmutz J."/>
            <person name="Leebens-Mack J.H."/>
            <person name="Li F.W."/>
            <person name="Wang L."/>
        </authorList>
    </citation>
    <scope>NUCLEOTIDE SEQUENCE [LARGE SCALE GENOMIC DNA]</scope>
    <source>
        <strain evidence="2">cv. PW_Plant_1</strain>
    </source>
</reference>
<comment type="caution">
    <text evidence="1">The sequence shown here is derived from an EMBL/GenBank/DDBJ whole genome shotgun (WGS) entry which is preliminary data.</text>
</comment>
<gene>
    <name evidence="1" type="ORF">O6H91_01G126300</name>
</gene>
<organism evidence="1 2">
    <name type="scientific">Diphasiastrum complanatum</name>
    <name type="common">Issler's clubmoss</name>
    <name type="synonym">Lycopodium complanatum</name>
    <dbReference type="NCBI Taxonomy" id="34168"/>
    <lineage>
        <taxon>Eukaryota</taxon>
        <taxon>Viridiplantae</taxon>
        <taxon>Streptophyta</taxon>
        <taxon>Embryophyta</taxon>
        <taxon>Tracheophyta</taxon>
        <taxon>Lycopodiopsida</taxon>
        <taxon>Lycopodiales</taxon>
        <taxon>Lycopodiaceae</taxon>
        <taxon>Lycopodioideae</taxon>
        <taxon>Diphasiastrum</taxon>
    </lineage>
</organism>
<name>A0ACC2EVS5_DIPCM</name>
<dbReference type="EMBL" id="CM055092">
    <property type="protein sequence ID" value="KAJ7570570.1"/>
    <property type="molecule type" value="Genomic_DNA"/>
</dbReference>
<dbReference type="Proteomes" id="UP001162992">
    <property type="component" value="Chromosome 1"/>
</dbReference>
<protein>
    <submittedName>
        <fullName evidence="1">Uncharacterized protein</fullName>
    </submittedName>
</protein>
<accession>A0ACC2EVS5</accession>
<keyword evidence="2" id="KW-1185">Reference proteome</keyword>
<evidence type="ECO:0000313" key="1">
    <source>
        <dbReference type="EMBL" id="KAJ7570570.1"/>
    </source>
</evidence>